<keyword evidence="1" id="KW-0472">Membrane</keyword>
<keyword evidence="1" id="KW-0812">Transmembrane</keyword>
<dbReference type="Gene3D" id="3.30.70.2390">
    <property type="match status" value="1"/>
</dbReference>
<comment type="caution">
    <text evidence="3">The sequence shown here is derived from an EMBL/GenBank/DDBJ whole genome shotgun (WGS) entry which is preliminary data.</text>
</comment>
<accession>A0A367YRQ1</accession>
<dbReference type="Proteomes" id="UP000252770">
    <property type="component" value="Unassembled WGS sequence"/>
</dbReference>
<proteinExistence type="predicted"/>
<evidence type="ECO:0000259" key="2">
    <source>
        <dbReference type="Pfam" id="PF13399"/>
    </source>
</evidence>
<dbReference type="RefSeq" id="WP_114127757.1">
    <property type="nucleotide sequence ID" value="NZ_QOUI01000011.1"/>
</dbReference>
<gene>
    <name evidence="3" type="ORF">DT076_16315</name>
</gene>
<dbReference type="InterPro" id="IPR027381">
    <property type="entry name" value="LytR/CpsA/Psr_C"/>
</dbReference>
<dbReference type="EMBL" id="QOUI01000011">
    <property type="protein sequence ID" value="RCK68470.1"/>
    <property type="molecule type" value="Genomic_DNA"/>
</dbReference>
<feature type="transmembrane region" description="Helical" evidence="1">
    <location>
        <begin position="12"/>
        <end position="31"/>
    </location>
</feature>
<keyword evidence="1" id="KW-1133">Transmembrane helix</keyword>
<dbReference type="AlphaFoldDB" id="A0A367YRQ1"/>
<protein>
    <submittedName>
        <fullName evidence="3">LytR family transcriptional regulator</fullName>
    </submittedName>
</protein>
<dbReference type="Pfam" id="PF13399">
    <property type="entry name" value="LytR_C"/>
    <property type="match status" value="1"/>
</dbReference>
<organism evidence="3 4">
    <name type="scientific">Desertihabitans brevis</name>
    <dbReference type="NCBI Taxonomy" id="2268447"/>
    <lineage>
        <taxon>Bacteria</taxon>
        <taxon>Bacillati</taxon>
        <taxon>Actinomycetota</taxon>
        <taxon>Actinomycetes</taxon>
        <taxon>Propionibacteriales</taxon>
        <taxon>Propionibacteriaceae</taxon>
        <taxon>Desertihabitans</taxon>
    </lineage>
</organism>
<evidence type="ECO:0000256" key="1">
    <source>
        <dbReference type="SAM" id="Phobius"/>
    </source>
</evidence>
<feature type="domain" description="LytR/CpsA/Psr regulator C-terminal" evidence="2">
    <location>
        <begin position="58"/>
        <end position="142"/>
    </location>
</feature>
<reference evidence="3 4" key="1">
    <citation type="submission" date="2018-07" db="EMBL/GenBank/DDBJ databases">
        <title>Desertimonas flava gen. nov. sp. nov.</title>
        <authorList>
            <person name="Liu S."/>
        </authorList>
    </citation>
    <scope>NUCLEOTIDE SEQUENCE [LARGE SCALE GENOMIC DNA]</scope>
    <source>
        <strain evidence="3 4">16Sb5-5</strain>
    </source>
</reference>
<keyword evidence="4" id="KW-1185">Reference proteome</keyword>
<name>A0A367YRQ1_9ACTN</name>
<evidence type="ECO:0000313" key="3">
    <source>
        <dbReference type="EMBL" id="RCK68470.1"/>
    </source>
</evidence>
<evidence type="ECO:0000313" key="4">
    <source>
        <dbReference type="Proteomes" id="UP000252770"/>
    </source>
</evidence>
<sequence>MNVAEVWRVARTPLSLLVLLGLLGFGAWWGYTNVMKPPPPPPVEPCVPEQVEQLESSQVLVNVFNGGAERGKAAEVGQALEAAGFSVATVGNTDERVTRTVVVGVTTEDPAVRLTLEHFQEADPRSDARPDGVVDVLIGSEYAGMVGDAPESIDIESETACLAPTPTPAVG</sequence>